<dbReference type="Pfam" id="PF04107">
    <property type="entry name" value="GCS2"/>
    <property type="match status" value="1"/>
</dbReference>
<reference evidence="3 4" key="1">
    <citation type="submission" date="2018-11" db="EMBL/GenBank/DDBJ databases">
        <title>Arenibacter aquaticus sp.nov., a marine bacterium isolated from surface seawater in the South China Sea.</title>
        <authorList>
            <person name="Guo J."/>
            <person name="Sun J."/>
        </authorList>
    </citation>
    <scope>NUCLEOTIDE SEQUENCE [LARGE SCALE GENOMIC DNA]</scope>
    <source>
        <strain evidence="3 4">GUO666</strain>
    </source>
</reference>
<proteinExistence type="predicted"/>
<sequence length="618" mass="71140">MGELRVEKLRDNPQKGLYIKQLLADIEAMEHMLDKDMFERSPIRIGAEQEFCLVDKAWQPSNKALEVLKAIDDPHFTTELALYNLEINLDPIPLGGVCFSQMHHQLNSLLAKAGKVADEYGTKIILTGVLPTIAKKHLETNYMTPINRYKILNEVVREQRQSNIELHIKGVDELNIHHDSVLFEGCNTSFQSHLQIDPNDFEDTYNWAQAIAGPILSICTNSPMLFGRELWEETRIALFTQSVDTRASTFLLNEREARVHFGNDWAQGTIVDYYKEAITGFKSFLYAIEEEDSMSQLKQGKIPKLKALGLHNGTVYTWNRLCYGVGDGKPHIRIENRYIPSGPSTEDEIANMMLWVGVMMGRPKKYNAIHTKMDFQDAKSNFLIAARYGMAAQFYWDNKLLSSQQLLLDIFLPMAYKGLYQMGVAPKDAEHYLKIIEKRIASKNGSRWIVSSYRKLRQEFKLPDALSILTEKMYQNQQKGYTVDAWELPRIERYPKHKEQRKVLHVMNVKTVTAQVTDSSELVLKMMQWKNIHHVPILNKEQDLVGLLTWTDLEDYLKNPDKLEERIEVIMKTELITITEEESISKAKHLMKANAINCLPVVHGKKLVGIVTNKDVWE</sequence>
<comment type="caution">
    <text evidence="3">The sequence shown here is derived from an EMBL/GenBank/DDBJ whole genome shotgun (WGS) entry which is preliminary data.</text>
</comment>
<dbReference type="InterPro" id="IPR050141">
    <property type="entry name" value="GCL_type2/YbdK_subfam"/>
</dbReference>
<keyword evidence="4" id="KW-1185">Reference proteome</keyword>
<dbReference type="GO" id="GO:0016879">
    <property type="term" value="F:ligase activity, forming carbon-nitrogen bonds"/>
    <property type="evidence" value="ECO:0007669"/>
    <property type="project" value="TreeGrafter"/>
</dbReference>
<feature type="domain" description="CBS" evidence="2">
    <location>
        <begin position="571"/>
        <end position="618"/>
    </location>
</feature>
<dbReference type="InterPro" id="IPR000644">
    <property type="entry name" value="CBS_dom"/>
</dbReference>
<dbReference type="AlphaFoldDB" id="A0A3S0AFX7"/>
<dbReference type="RefSeq" id="WP_126161550.1">
    <property type="nucleotide sequence ID" value="NZ_RQPJ01000002.1"/>
</dbReference>
<dbReference type="PANTHER" id="PTHR36510">
    <property type="entry name" value="GLUTAMATE--CYSTEINE LIGASE 2-RELATED"/>
    <property type="match status" value="1"/>
</dbReference>
<dbReference type="PROSITE" id="PS51371">
    <property type="entry name" value="CBS"/>
    <property type="match status" value="2"/>
</dbReference>
<dbReference type="InterPro" id="IPR006336">
    <property type="entry name" value="GCS2"/>
</dbReference>
<name>A0A3S0AFX7_9FLAO</name>
<evidence type="ECO:0000313" key="4">
    <source>
        <dbReference type="Proteomes" id="UP000267585"/>
    </source>
</evidence>
<evidence type="ECO:0000259" key="2">
    <source>
        <dbReference type="PROSITE" id="PS51371"/>
    </source>
</evidence>
<feature type="domain" description="CBS" evidence="2">
    <location>
        <begin position="507"/>
        <end position="563"/>
    </location>
</feature>
<dbReference type="PANTHER" id="PTHR36510:SF3">
    <property type="entry name" value="CONSERVED PROTEIN"/>
    <property type="match status" value="1"/>
</dbReference>
<gene>
    <name evidence="3" type="ORF">EHW67_06545</name>
</gene>
<dbReference type="InterPro" id="IPR014746">
    <property type="entry name" value="Gln_synth/guanido_kin_cat_dom"/>
</dbReference>
<dbReference type="SUPFAM" id="SSF54631">
    <property type="entry name" value="CBS-domain pair"/>
    <property type="match status" value="1"/>
</dbReference>
<dbReference type="Proteomes" id="UP000267585">
    <property type="component" value="Unassembled WGS sequence"/>
</dbReference>
<accession>A0A3S0AFX7</accession>
<dbReference type="Pfam" id="PF00571">
    <property type="entry name" value="CBS"/>
    <property type="match status" value="2"/>
</dbReference>
<dbReference type="Gene3D" id="3.10.580.10">
    <property type="entry name" value="CBS-domain"/>
    <property type="match status" value="1"/>
</dbReference>
<dbReference type="InterPro" id="IPR046342">
    <property type="entry name" value="CBS_dom_sf"/>
</dbReference>
<dbReference type="EMBL" id="RQPJ01000002">
    <property type="protein sequence ID" value="RTE54818.1"/>
    <property type="molecule type" value="Genomic_DNA"/>
</dbReference>
<dbReference type="SMART" id="SM00116">
    <property type="entry name" value="CBS"/>
    <property type="match status" value="2"/>
</dbReference>
<dbReference type="SUPFAM" id="SSF55931">
    <property type="entry name" value="Glutamine synthetase/guanido kinase"/>
    <property type="match status" value="1"/>
</dbReference>
<organism evidence="3 4">
    <name type="scientific">Arenibacter aquaticus</name>
    <dbReference type="NCBI Taxonomy" id="2489054"/>
    <lineage>
        <taxon>Bacteria</taxon>
        <taxon>Pseudomonadati</taxon>
        <taxon>Bacteroidota</taxon>
        <taxon>Flavobacteriia</taxon>
        <taxon>Flavobacteriales</taxon>
        <taxon>Flavobacteriaceae</taxon>
        <taxon>Arenibacter</taxon>
    </lineage>
</organism>
<protein>
    <submittedName>
        <fullName evidence="3">CBS domain-containing protein</fullName>
    </submittedName>
</protein>
<evidence type="ECO:0000313" key="3">
    <source>
        <dbReference type="EMBL" id="RTE54818.1"/>
    </source>
</evidence>
<dbReference type="OrthoDB" id="240589at2"/>
<dbReference type="Gene3D" id="3.30.590.20">
    <property type="match status" value="1"/>
</dbReference>
<keyword evidence="1" id="KW-0129">CBS domain</keyword>
<evidence type="ECO:0000256" key="1">
    <source>
        <dbReference type="PROSITE-ProRule" id="PRU00703"/>
    </source>
</evidence>